<reference evidence="2" key="1">
    <citation type="submission" date="2021-02" db="EMBL/GenBank/DDBJ databases">
        <authorList>
            <person name="Nowell W R."/>
        </authorList>
    </citation>
    <scope>NUCLEOTIDE SEQUENCE</scope>
</reference>
<evidence type="ECO:0000313" key="3">
    <source>
        <dbReference type="Proteomes" id="UP000681720"/>
    </source>
</evidence>
<feature type="transmembrane region" description="Helical" evidence="1">
    <location>
        <begin position="62"/>
        <end position="91"/>
    </location>
</feature>
<name>A0A8S2W269_9BILA</name>
<evidence type="ECO:0000256" key="1">
    <source>
        <dbReference type="SAM" id="Phobius"/>
    </source>
</evidence>
<comment type="caution">
    <text evidence="2">The sequence shown here is derived from an EMBL/GenBank/DDBJ whole genome shotgun (WGS) entry which is preliminary data.</text>
</comment>
<evidence type="ECO:0000313" key="2">
    <source>
        <dbReference type="EMBL" id="CAF4430161.1"/>
    </source>
</evidence>
<proteinExistence type="predicted"/>
<dbReference type="EMBL" id="CAJOBJ010063933">
    <property type="protein sequence ID" value="CAF4430161.1"/>
    <property type="molecule type" value="Genomic_DNA"/>
</dbReference>
<keyword evidence="1" id="KW-0472">Membrane</keyword>
<protein>
    <submittedName>
        <fullName evidence="2">Uncharacterized protein</fullName>
    </submittedName>
</protein>
<sequence length="162" mass="17644">MLREIQLNHENNASGQVSNIQIFFQQIRKFNNFMEYAFSLPMNLLQNGVNIAMKIAALSPNICAACMCLTITTTLSATSVAVGVGVGVGVACTDQPLVELVLLVTFVLLMKLVVCATPSKYFGQVNPTPSPTPRPTPVEHAILINAPHIQREQNAGFIEKKF</sequence>
<organism evidence="2 3">
    <name type="scientific">Rotaria magnacalcarata</name>
    <dbReference type="NCBI Taxonomy" id="392030"/>
    <lineage>
        <taxon>Eukaryota</taxon>
        <taxon>Metazoa</taxon>
        <taxon>Spiralia</taxon>
        <taxon>Gnathifera</taxon>
        <taxon>Rotifera</taxon>
        <taxon>Eurotatoria</taxon>
        <taxon>Bdelloidea</taxon>
        <taxon>Philodinida</taxon>
        <taxon>Philodinidae</taxon>
        <taxon>Rotaria</taxon>
    </lineage>
</organism>
<accession>A0A8S2W269</accession>
<keyword evidence="1" id="KW-0812">Transmembrane</keyword>
<keyword evidence="1" id="KW-1133">Transmembrane helix</keyword>
<gene>
    <name evidence="2" type="ORF">GIL414_LOCUS31504</name>
</gene>
<dbReference type="AlphaFoldDB" id="A0A8S2W269"/>
<feature type="transmembrane region" description="Helical" evidence="1">
    <location>
        <begin position="97"/>
        <end position="114"/>
    </location>
</feature>
<dbReference type="Proteomes" id="UP000681720">
    <property type="component" value="Unassembled WGS sequence"/>
</dbReference>